<dbReference type="GO" id="GO:0000224">
    <property type="term" value="F:peptide-N4-(N-acetyl-beta-glucosaminyl)asparagine amidase activity"/>
    <property type="evidence" value="ECO:0007669"/>
    <property type="project" value="TreeGrafter"/>
</dbReference>
<dbReference type="Proteomes" id="UP000233618">
    <property type="component" value="Unassembled WGS sequence"/>
</dbReference>
<dbReference type="NCBIfam" id="TIGR01180">
    <property type="entry name" value="aman2_put"/>
    <property type="match status" value="1"/>
</dbReference>
<dbReference type="AlphaFoldDB" id="A0A2N3I1A4"/>
<dbReference type="GO" id="GO:0030246">
    <property type="term" value="F:carbohydrate binding"/>
    <property type="evidence" value="ECO:0007669"/>
    <property type="project" value="InterPro"/>
</dbReference>
<dbReference type="Gene3D" id="3.30.2080.10">
    <property type="entry name" value="GH92 mannosidase domain"/>
    <property type="match status" value="1"/>
</dbReference>
<accession>A0A2N3I1A4</accession>
<reference evidence="6 7" key="1">
    <citation type="journal article" date="2017" name="Front. Microbiol.">
        <title>Labilibaculum manganireducens gen. nov., sp. nov. and Labilibaculum filiforme sp. nov., Novel Bacteroidetes Isolated from Subsurface Sediments of the Baltic Sea.</title>
        <authorList>
            <person name="Vandieken V."/>
            <person name="Marshall I.P."/>
            <person name="Niemann H."/>
            <person name="Engelen B."/>
            <person name="Cypionka H."/>
        </authorList>
    </citation>
    <scope>NUCLEOTIDE SEQUENCE [LARGE SCALE GENOMIC DNA]</scope>
    <source>
        <strain evidence="6 7">59.10-2M</strain>
    </source>
</reference>
<evidence type="ECO:0000313" key="6">
    <source>
        <dbReference type="EMBL" id="PKQ64096.1"/>
    </source>
</evidence>
<dbReference type="InterPro" id="IPR050883">
    <property type="entry name" value="PNGase"/>
</dbReference>
<dbReference type="Gene3D" id="2.70.98.10">
    <property type="match status" value="1"/>
</dbReference>
<evidence type="ECO:0000259" key="4">
    <source>
        <dbReference type="Pfam" id="PF07971"/>
    </source>
</evidence>
<evidence type="ECO:0000256" key="2">
    <source>
        <dbReference type="ARBA" id="ARBA00011245"/>
    </source>
</evidence>
<dbReference type="GO" id="GO:0006516">
    <property type="term" value="P:glycoprotein catabolic process"/>
    <property type="evidence" value="ECO:0007669"/>
    <property type="project" value="TreeGrafter"/>
</dbReference>
<evidence type="ECO:0000256" key="1">
    <source>
        <dbReference type="ARBA" id="ARBA00001913"/>
    </source>
</evidence>
<comment type="subunit">
    <text evidence="2">Monomer.</text>
</comment>
<name>A0A2N3I1A4_9BACT</name>
<comment type="cofactor">
    <cofactor evidence="1">
        <name>Ca(2+)</name>
        <dbReference type="ChEBI" id="CHEBI:29108"/>
    </cofactor>
</comment>
<evidence type="ECO:0000313" key="7">
    <source>
        <dbReference type="Proteomes" id="UP000233618"/>
    </source>
</evidence>
<dbReference type="SUPFAM" id="SSF48208">
    <property type="entry name" value="Six-hairpin glycosidases"/>
    <property type="match status" value="1"/>
</dbReference>
<dbReference type="PANTHER" id="PTHR12143:SF39">
    <property type="entry name" value="SECRETED PROTEIN"/>
    <property type="match status" value="1"/>
</dbReference>
<proteinExistence type="predicted"/>
<dbReference type="InterPro" id="IPR012939">
    <property type="entry name" value="Glyco_hydro_92"/>
</dbReference>
<dbReference type="RefSeq" id="WP_101310669.1">
    <property type="nucleotide sequence ID" value="NZ_MVDE01000025.1"/>
</dbReference>
<dbReference type="InterPro" id="IPR041371">
    <property type="entry name" value="GH92_N"/>
</dbReference>
<feature type="domain" description="Glycosyl hydrolase family 92 N-terminal" evidence="5">
    <location>
        <begin position="29"/>
        <end position="247"/>
    </location>
</feature>
<evidence type="ECO:0000256" key="3">
    <source>
        <dbReference type="ARBA" id="ARBA00022837"/>
    </source>
</evidence>
<protein>
    <submittedName>
        <fullName evidence="6">Alpha-1,2-mannosidase</fullName>
    </submittedName>
</protein>
<dbReference type="GO" id="GO:0005829">
    <property type="term" value="C:cytosol"/>
    <property type="evidence" value="ECO:0007669"/>
    <property type="project" value="TreeGrafter"/>
</dbReference>
<dbReference type="PANTHER" id="PTHR12143">
    <property type="entry name" value="PEPTIDE N-GLYCANASE PNGASE -RELATED"/>
    <property type="match status" value="1"/>
</dbReference>
<feature type="domain" description="Glycosyl hydrolase family 92" evidence="4">
    <location>
        <begin position="253"/>
        <end position="695"/>
    </location>
</feature>
<dbReference type="Pfam" id="PF17678">
    <property type="entry name" value="Glyco_hydro_92N"/>
    <property type="match status" value="1"/>
</dbReference>
<sequence length="698" mass="78395">MKNRINLIFMLALMMFLTNHLRAQSLSKLVNPLIGSEGDGLGCGYCFIGATYPFGMVQFSPGFFTPQHGFAITQLSGAGCANMGNFPVLPLSGILKKSPNDMDEFIPYQKVNEANAGYLSVSMKDNTLAELTVNKRSGIAKFTFDSNNGTVLIGSGINATFVENAAVEITSPSTCEGFSYGGDFCGAETRYTIYFAAEFDRDADRSGTWMKGTLLHSAKRAYGKKSGAYFTFDTNEDKEVEYRIAISFVSVENARENLKKSAMQNSFETYRNFTAKVWDAHLGKIKVKSDSQDEQRQFYTHLYHTLIHPNVVSDSNGEFIGADYQVHQVATGHEAYSSFSVWDTYRTQAQLLAMLYPREAGDMMQSLVEFADQAGGYGRWILANIETGIMQGDPTSILIANTFAFGATDFDVRRAFDFMKKGATIPHLYSQDREIRPFLKEYNEVGIAPASMLLEYTAADYAIGEFARQSLHYESEAEFFINRSENWKNLYNPQLNWLCSRHENGKWKSIKSDWREASHKNYFWMVPYDLETLIDTIGGKRAAEKRLDSLFVRLDASYDDDWFAAGNEPDFQIPWIYNWTDSPSKTNKVLQRIFHEVYNSSSSGLPGNDDLGAMGAWYVFASVGLYPMVPGVGYFSVNIPRFSNVNIELPGGNLSITGGSKTASKIKSLRLNTKKHEKYWIKWNEIKNGGKIDFSTAQ</sequence>
<comment type="caution">
    <text evidence="6">The sequence shown here is derived from an EMBL/GenBank/DDBJ whole genome shotgun (WGS) entry which is preliminary data.</text>
</comment>
<dbReference type="Gene3D" id="1.20.1610.10">
    <property type="entry name" value="alpha-1,2-mannosidases domains"/>
    <property type="match status" value="1"/>
</dbReference>
<organism evidence="6 7">
    <name type="scientific">Labilibaculum manganireducens</name>
    <dbReference type="NCBI Taxonomy" id="1940525"/>
    <lineage>
        <taxon>Bacteria</taxon>
        <taxon>Pseudomonadati</taxon>
        <taxon>Bacteroidota</taxon>
        <taxon>Bacteroidia</taxon>
        <taxon>Marinilabiliales</taxon>
        <taxon>Marinifilaceae</taxon>
        <taxon>Labilibaculum</taxon>
    </lineage>
</organism>
<dbReference type="GO" id="GO:0005975">
    <property type="term" value="P:carbohydrate metabolic process"/>
    <property type="evidence" value="ECO:0007669"/>
    <property type="project" value="InterPro"/>
</dbReference>
<gene>
    <name evidence="6" type="ORF">BZG01_15040</name>
</gene>
<dbReference type="Gene3D" id="1.20.1050.60">
    <property type="entry name" value="alpha-1,2-mannosidase"/>
    <property type="match status" value="1"/>
</dbReference>
<dbReference type="InterPro" id="IPR014718">
    <property type="entry name" value="GH-type_carb-bd"/>
</dbReference>
<dbReference type="Pfam" id="PF07971">
    <property type="entry name" value="Glyco_hydro_92"/>
    <property type="match status" value="1"/>
</dbReference>
<keyword evidence="7" id="KW-1185">Reference proteome</keyword>
<keyword evidence="3" id="KW-0106">Calcium</keyword>
<dbReference type="EMBL" id="MVDE01000025">
    <property type="protein sequence ID" value="PKQ64096.1"/>
    <property type="molecule type" value="Genomic_DNA"/>
</dbReference>
<evidence type="ECO:0000259" key="5">
    <source>
        <dbReference type="Pfam" id="PF17678"/>
    </source>
</evidence>
<dbReference type="InterPro" id="IPR005887">
    <property type="entry name" value="GH92_a_mannosidase_put"/>
</dbReference>
<dbReference type="InterPro" id="IPR008928">
    <property type="entry name" value="6-hairpin_glycosidase_sf"/>
</dbReference>